<dbReference type="PANTHER" id="PTHR28058:SF1">
    <property type="entry name" value="SMALL RIBOSOMAL SUBUNIT PROTEIN BS1M"/>
    <property type="match status" value="1"/>
</dbReference>
<name>A0A1L9TGU6_9EURO</name>
<evidence type="ECO:0000313" key="2">
    <source>
        <dbReference type="EMBL" id="OJJ58615.1"/>
    </source>
</evidence>
<evidence type="ECO:0008006" key="4">
    <source>
        <dbReference type="Google" id="ProtNLM"/>
    </source>
</evidence>
<gene>
    <name evidence="2" type="ORF">ASPSYDRAFT_44998</name>
</gene>
<dbReference type="InterPro" id="IPR016712">
    <property type="entry name" value="Rbsml_bS1m-like"/>
</dbReference>
<organism evidence="2 3">
    <name type="scientific">Aspergillus sydowii CBS 593.65</name>
    <dbReference type="NCBI Taxonomy" id="1036612"/>
    <lineage>
        <taxon>Eukaryota</taxon>
        <taxon>Fungi</taxon>
        <taxon>Dikarya</taxon>
        <taxon>Ascomycota</taxon>
        <taxon>Pezizomycotina</taxon>
        <taxon>Eurotiomycetes</taxon>
        <taxon>Eurotiomycetidae</taxon>
        <taxon>Eurotiales</taxon>
        <taxon>Aspergillaceae</taxon>
        <taxon>Aspergillus</taxon>
        <taxon>Aspergillus subgen. Nidulantes</taxon>
    </lineage>
</organism>
<dbReference type="GeneID" id="63763023"/>
<feature type="compositionally biased region" description="Basic and acidic residues" evidence="1">
    <location>
        <begin position="441"/>
        <end position="456"/>
    </location>
</feature>
<reference evidence="3" key="1">
    <citation type="journal article" date="2017" name="Genome Biol.">
        <title>Comparative genomics reveals high biological diversity and specific adaptations in the industrially and medically important fungal genus Aspergillus.</title>
        <authorList>
            <person name="de Vries R.P."/>
            <person name="Riley R."/>
            <person name="Wiebenga A."/>
            <person name="Aguilar-Osorio G."/>
            <person name="Amillis S."/>
            <person name="Uchima C.A."/>
            <person name="Anderluh G."/>
            <person name="Asadollahi M."/>
            <person name="Askin M."/>
            <person name="Barry K."/>
            <person name="Battaglia E."/>
            <person name="Bayram O."/>
            <person name="Benocci T."/>
            <person name="Braus-Stromeyer S.A."/>
            <person name="Caldana C."/>
            <person name="Canovas D."/>
            <person name="Cerqueira G.C."/>
            <person name="Chen F."/>
            <person name="Chen W."/>
            <person name="Choi C."/>
            <person name="Clum A."/>
            <person name="Dos Santos R.A."/>
            <person name="Damasio A.R."/>
            <person name="Diallinas G."/>
            <person name="Emri T."/>
            <person name="Fekete E."/>
            <person name="Flipphi M."/>
            <person name="Freyberg S."/>
            <person name="Gallo A."/>
            <person name="Gournas C."/>
            <person name="Habgood R."/>
            <person name="Hainaut M."/>
            <person name="Harispe M.L."/>
            <person name="Henrissat B."/>
            <person name="Hilden K.S."/>
            <person name="Hope R."/>
            <person name="Hossain A."/>
            <person name="Karabika E."/>
            <person name="Karaffa L."/>
            <person name="Karanyi Z."/>
            <person name="Krasevec N."/>
            <person name="Kuo A."/>
            <person name="Kusch H."/>
            <person name="LaButti K."/>
            <person name="Lagendijk E.L."/>
            <person name="Lapidus A."/>
            <person name="Levasseur A."/>
            <person name="Lindquist E."/>
            <person name="Lipzen A."/>
            <person name="Logrieco A.F."/>
            <person name="MacCabe A."/>
            <person name="Maekelae M.R."/>
            <person name="Malavazi I."/>
            <person name="Melin P."/>
            <person name="Meyer V."/>
            <person name="Mielnichuk N."/>
            <person name="Miskei M."/>
            <person name="Molnar A.P."/>
            <person name="Mule G."/>
            <person name="Ngan C.Y."/>
            <person name="Orejas M."/>
            <person name="Orosz E."/>
            <person name="Ouedraogo J.P."/>
            <person name="Overkamp K.M."/>
            <person name="Park H.-S."/>
            <person name="Perrone G."/>
            <person name="Piumi F."/>
            <person name="Punt P.J."/>
            <person name="Ram A.F."/>
            <person name="Ramon A."/>
            <person name="Rauscher S."/>
            <person name="Record E."/>
            <person name="Riano-Pachon D.M."/>
            <person name="Robert V."/>
            <person name="Roehrig J."/>
            <person name="Ruller R."/>
            <person name="Salamov A."/>
            <person name="Salih N.S."/>
            <person name="Samson R.A."/>
            <person name="Sandor E."/>
            <person name="Sanguinetti M."/>
            <person name="Schuetze T."/>
            <person name="Sepcic K."/>
            <person name="Shelest E."/>
            <person name="Sherlock G."/>
            <person name="Sophianopoulou V."/>
            <person name="Squina F.M."/>
            <person name="Sun H."/>
            <person name="Susca A."/>
            <person name="Todd R.B."/>
            <person name="Tsang A."/>
            <person name="Unkles S.E."/>
            <person name="van de Wiele N."/>
            <person name="van Rossen-Uffink D."/>
            <person name="Oliveira J.V."/>
            <person name="Vesth T.C."/>
            <person name="Visser J."/>
            <person name="Yu J.-H."/>
            <person name="Zhou M."/>
            <person name="Andersen M.R."/>
            <person name="Archer D.B."/>
            <person name="Baker S.E."/>
            <person name="Benoit I."/>
            <person name="Brakhage A.A."/>
            <person name="Braus G.H."/>
            <person name="Fischer R."/>
            <person name="Frisvad J.C."/>
            <person name="Goldman G.H."/>
            <person name="Houbraken J."/>
            <person name="Oakley B."/>
            <person name="Pocsi I."/>
            <person name="Scazzocchio C."/>
            <person name="Seiboth B."/>
            <person name="vanKuyk P.A."/>
            <person name="Wortman J."/>
            <person name="Dyer P.S."/>
            <person name="Grigoriev I.V."/>
        </authorList>
    </citation>
    <scope>NUCLEOTIDE SEQUENCE [LARGE SCALE GENOMIC DNA]</scope>
    <source>
        <strain evidence="3">CBS 593.65</strain>
    </source>
</reference>
<dbReference type="GO" id="GO:0070124">
    <property type="term" value="P:mitochondrial translational initiation"/>
    <property type="evidence" value="ECO:0007669"/>
    <property type="project" value="TreeGrafter"/>
</dbReference>
<sequence length="466" mass="51303">MAASLSPTANLLRKSRLFSLPKAITSLETAAARNRNESDTATLPYPVRASIVTPASSLSRGDWGLKRPLPAKSTSQKSSRPVVRINALDTFEHVTDFDSAADHTMTLEKFQELNLPISLPTRSGYSTSIVPRHHSPFEANVDNTEATPATTPDTKQFRHTGPWLGGLTEAEFGAYLDKITEEKPRLMRKLRRWFYAKRKAELRNQAQDKGEDLENLPPVTKEEFDNYVKTLRSDPYSLGPVIFELLDLPSAPAVPNDRIGSKYFASPPTKMPAAEYATYGPPMTHPSAGLSYARSHASIYNHPKYGPQAHQRPVEARVLRPRGRVRGKAGRAVAGVGGIAFEDLSAMTFAEQGAPPGLASFDATIPGGAKYYVQPIRASIKANGQIALSSYRASAFAKLAHDLEDYKKQSAAPRFNPRAPASSRNQRAVPRLDQARTSPVRRVETEQPETSREDVARNLMKTLTSR</sequence>
<dbReference type="RefSeq" id="XP_040702421.1">
    <property type="nucleotide sequence ID" value="XM_040846950.1"/>
</dbReference>
<dbReference type="AlphaFoldDB" id="A0A1L9TGU6"/>
<dbReference type="STRING" id="1036612.A0A1L9TGU6"/>
<feature type="region of interest" description="Disordered" evidence="1">
    <location>
        <begin position="409"/>
        <end position="466"/>
    </location>
</feature>
<dbReference type="OrthoDB" id="2735536at2759"/>
<evidence type="ECO:0000313" key="3">
    <source>
        <dbReference type="Proteomes" id="UP000184356"/>
    </source>
</evidence>
<feature type="compositionally biased region" description="Polar residues" evidence="1">
    <location>
        <begin position="141"/>
        <end position="154"/>
    </location>
</feature>
<evidence type="ECO:0000256" key="1">
    <source>
        <dbReference type="SAM" id="MobiDB-lite"/>
    </source>
</evidence>
<protein>
    <recommendedName>
        <fullName evidence="4">Mitochondrial ribosomal protein MRP51</fullName>
    </recommendedName>
</protein>
<dbReference type="PANTHER" id="PTHR28058">
    <property type="entry name" value="37S RIBOSOMAL PROTEIN MRP51, MITOCHONDRIAL"/>
    <property type="match status" value="1"/>
</dbReference>
<dbReference type="GO" id="GO:0003735">
    <property type="term" value="F:structural constituent of ribosome"/>
    <property type="evidence" value="ECO:0007669"/>
    <property type="project" value="TreeGrafter"/>
</dbReference>
<proteinExistence type="predicted"/>
<dbReference type="GO" id="GO:0005763">
    <property type="term" value="C:mitochondrial small ribosomal subunit"/>
    <property type="evidence" value="ECO:0007669"/>
    <property type="project" value="TreeGrafter"/>
</dbReference>
<dbReference type="VEuPathDB" id="FungiDB:ASPSYDRAFT_44998"/>
<dbReference type="EMBL" id="KV878586">
    <property type="protein sequence ID" value="OJJ58615.1"/>
    <property type="molecule type" value="Genomic_DNA"/>
</dbReference>
<dbReference type="Proteomes" id="UP000184356">
    <property type="component" value="Unassembled WGS sequence"/>
</dbReference>
<feature type="region of interest" description="Disordered" evidence="1">
    <location>
        <begin position="138"/>
        <end position="159"/>
    </location>
</feature>
<keyword evidence="3" id="KW-1185">Reference proteome</keyword>
<dbReference type="Pfam" id="PF11709">
    <property type="entry name" value="Mit_ribos_Mrp51"/>
    <property type="match status" value="1"/>
</dbReference>
<accession>A0A1L9TGU6</accession>